<dbReference type="CDD" id="cd01948">
    <property type="entry name" value="EAL"/>
    <property type="match status" value="1"/>
</dbReference>
<name>I3CER6_9GAMM</name>
<dbReference type="GO" id="GO:0071111">
    <property type="term" value="F:cyclic-guanylate-specific phosphodiesterase activity"/>
    <property type="evidence" value="ECO:0007669"/>
    <property type="project" value="InterPro"/>
</dbReference>
<feature type="transmembrane region" description="Helical" evidence="2">
    <location>
        <begin position="12"/>
        <end position="34"/>
    </location>
</feature>
<evidence type="ECO:0000313" key="6">
    <source>
        <dbReference type="Proteomes" id="UP000005744"/>
    </source>
</evidence>
<evidence type="ECO:0000256" key="2">
    <source>
        <dbReference type="SAM" id="Phobius"/>
    </source>
</evidence>
<dbReference type="Pfam" id="PF00990">
    <property type="entry name" value="GGDEF"/>
    <property type="match status" value="1"/>
</dbReference>
<dbReference type="eggNOG" id="COG5001">
    <property type="taxonomic scope" value="Bacteria"/>
</dbReference>
<feature type="domain" description="GGDEF" evidence="4">
    <location>
        <begin position="250"/>
        <end position="383"/>
    </location>
</feature>
<dbReference type="InterPro" id="IPR043128">
    <property type="entry name" value="Rev_trsase/Diguanyl_cyclase"/>
</dbReference>
<dbReference type="InterPro" id="IPR029787">
    <property type="entry name" value="Nucleotide_cyclase"/>
</dbReference>
<comment type="cofactor">
    <cofactor evidence="1">
        <name>Mg(2+)</name>
        <dbReference type="ChEBI" id="CHEBI:18420"/>
    </cofactor>
</comment>
<dbReference type="Pfam" id="PF00563">
    <property type="entry name" value="EAL"/>
    <property type="match status" value="1"/>
</dbReference>
<dbReference type="PROSITE" id="PS50887">
    <property type="entry name" value="GGDEF"/>
    <property type="match status" value="1"/>
</dbReference>
<protein>
    <submittedName>
        <fullName evidence="5">Diguanylate cyclase (GGDEF) domain-containing protein</fullName>
    </submittedName>
</protein>
<dbReference type="InterPro" id="IPR001633">
    <property type="entry name" value="EAL_dom"/>
</dbReference>
<evidence type="ECO:0000259" key="4">
    <source>
        <dbReference type="PROSITE" id="PS50887"/>
    </source>
</evidence>
<dbReference type="SMART" id="SM00267">
    <property type="entry name" value="GGDEF"/>
    <property type="match status" value="1"/>
</dbReference>
<evidence type="ECO:0000256" key="1">
    <source>
        <dbReference type="ARBA" id="ARBA00001946"/>
    </source>
</evidence>
<gene>
    <name evidence="5" type="ORF">BegalDRAFT_1208</name>
</gene>
<dbReference type="PANTHER" id="PTHR33121">
    <property type="entry name" value="CYCLIC DI-GMP PHOSPHODIESTERASE PDEF"/>
    <property type="match status" value="1"/>
</dbReference>
<feature type="transmembrane region" description="Helical" evidence="2">
    <location>
        <begin position="186"/>
        <end position="206"/>
    </location>
</feature>
<reference evidence="5 6" key="1">
    <citation type="submission" date="2011-11" db="EMBL/GenBank/DDBJ databases">
        <title>Improved High-Quality Draft sequence of Beggiatoa alba B18lD.</title>
        <authorList>
            <consortium name="US DOE Joint Genome Institute"/>
            <person name="Lucas S."/>
            <person name="Han J."/>
            <person name="Lapidus A."/>
            <person name="Cheng J.-F."/>
            <person name="Goodwin L."/>
            <person name="Pitluck S."/>
            <person name="Peters L."/>
            <person name="Mikhailova N."/>
            <person name="Held B."/>
            <person name="Detter J.C."/>
            <person name="Han C."/>
            <person name="Tapia R."/>
            <person name="Land M."/>
            <person name="Hauser L."/>
            <person name="Kyrpides N."/>
            <person name="Ivanova N."/>
            <person name="Pagani I."/>
            <person name="Samuel K."/>
            <person name="Teske A."/>
            <person name="Mueller J."/>
            <person name="Woyke T."/>
        </authorList>
    </citation>
    <scope>NUCLEOTIDE SEQUENCE [LARGE SCALE GENOMIC DNA]</scope>
    <source>
        <strain evidence="5 6">B18LD</strain>
    </source>
</reference>
<dbReference type="SUPFAM" id="SSF55073">
    <property type="entry name" value="Nucleotide cyclase"/>
    <property type="match status" value="1"/>
</dbReference>
<feature type="domain" description="EAL" evidence="3">
    <location>
        <begin position="392"/>
        <end position="642"/>
    </location>
</feature>
<keyword evidence="6" id="KW-1185">Reference proteome</keyword>
<dbReference type="HOGENOM" id="CLU_000445_70_50_6"/>
<evidence type="ECO:0000259" key="3">
    <source>
        <dbReference type="PROSITE" id="PS50883"/>
    </source>
</evidence>
<dbReference type="Gene3D" id="3.20.20.450">
    <property type="entry name" value="EAL domain"/>
    <property type="match status" value="1"/>
</dbReference>
<keyword evidence="2" id="KW-0812">Transmembrane</keyword>
<keyword evidence="2" id="KW-0472">Membrane</keyword>
<organism evidence="5 6">
    <name type="scientific">Beggiatoa alba B18LD</name>
    <dbReference type="NCBI Taxonomy" id="395493"/>
    <lineage>
        <taxon>Bacteria</taxon>
        <taxon>Pseudomonadati</taxon>
        <taxon>Pseudomonadota</taxon>
        <taxon>Gammaproteobacteria</taxon>
        <taxon>Thiotrichales</taxon>
        <taxon>Thiotrichaceae</taxon>
        <taxon>Beggiatoa</taxon>
    </lineage>
</organism>
<sequence>MEHKKIRWSHFSVMLIFGLSIFIASIYAGFSYLLETSRATATDQAYDYFALLQANQEFERFQHRLEIASIDSITAESDGDGLSLLEQLGVVWVKLDRLMEGKNAVRLRQDESLVAFKEKASRFLEQLELILDKDLNSPLYQAIPDYKASQASARLLLEEFKPFVDQKSRLLKLQEQLAAGQASLKYYFGGILLSGILVLLMYGYALRRTISMAKEMAYQASHDLLTGLYNRFEVEQRVEDLLGAARQTGEQHSLCYMDLDNFKIINDTCGHEAGDELLKQLSPVLQSQIRPQDMLARLGGDEFAVILNSCEMTIAEQIAERLRETVQDFKFSWAGQTFDVTMSIGAVSINKDSDITSAILSDADAACFLAKERGRNRVYLGQSHTLESHKTQMAWVSRISQAFKESRFRLYCQPIVPIKADHVEKLHYEVLVRMLDEEGKIIPPGIFLPAAERYNQMVRLDRWIIRTLFEHLTSHPEELEALEVCSVNLSGLSIGDRNFTGFIVEQFENFGMPTHKVCFEVTETAAITNIKEASKFIRYFKEMGCRFSLDDFGSGMSSFAYLKGMPVDYLKIDGGFVKDMLNDHIDRAMVDSIHRVGHVLGLKTIAEYVENDQILALLREIGVDYAQGYGIGKPQPLTHRNV</sequence>
<dbReference type="InterPro" id="IPR050706">
    <property type="entry name" value="Cyclic-di-GMP_PDE-like"/>
</dbReference>
<dbReference type="SMART" id="SM00052">
    <property type="entry name" value="EAL"/>
    <property type="match status" value="1"/>
</dbReference>
<dbReference type="InterPro" id="IPR035919">
    <property type="entry name" value="EAL_sf"/>
</dbReference>
<accession>I3CER6</accession>
<dbReference type="STRING" id="395493.BegalDRAFT_1208"/>
<dbReference type="Proteomes" id="UP000005744">
    <property type="component" value="Unassembled WGS sequence"/>
</dbReference>
<dbReference type="SUPFAM" id="SSF141868">
    <property type="entry name" value="EAL domain-like"/>
    <property type="match status" value="1"/>
</dbReference>
<dbReference type="AlphaFoldDB" id="I3CER6"/>
<dbReference type="OrthoDB" id="9813913at2"/>
<proteinExistence type="predicted"/>
<keyword evidence="2" id="KW-1133">Transmembrane helix</keyword>
<dbReference type="RefSeq" id="WP_002684732.1">
    <property type="nucleotide sequence ID" value="NZ_JH600070.1"/>
</dbReference>
<dbReference type="CDD" id="cd01949">
    <property type="entry name" value="GGDEF"/>
    <property type="match status" value="1"/>
</dbReference>
<dbReference type="EMBL" id="JH600070">
    <property type="protein sequence ID" value="EIJ42109.1"/>
    <property type="molecule type" value="Genomic_DNA"/>
</dbReference>
<dbReference type="NCBIfam" id="TIGR00254">
    <property type="entry name" value="GGDEF"/>
    <property type="match status" value="1"/>
</dbReference>
<evidence type="ECO:0000313" key="5">
    <source>
        <dbReference type="EMBL" id="EIJ42109.1"/>
    </source>
</evidence>
<dbReference type="FunFam" id="3.30.70.270:FF:000001">
    <property type="entry name" value="Diguanylate cyclase domain protein"/>
    <property type="match status" value="1"/>
</dbReference>
<dbReference type="Gene3D" id="3.30.70.270">
    <property type="match status" value="1"/>
</dbReference>
<dbReference type="PROSITE" id="PS50883">
    <property type="entry name" value="EAL"/>
    <property type="match status" value="1"/>
</dbReference>
<dbReference type="InterPro" id="IPR000160">
    <property type="entry name" value="GGDEF_dom"/>
</dbReference>
<dbReference type="PANTHER" id="PTHR33121:SF23">
    <property type="entry name" value="CYCLIC DI-GMP PHOSPHODIESTERASE PDEB"/>
    <property type="match status" value="1"/>
</dbReference>